<dbReference type="OrthoDB" id="3796468at2759"/>
<organism evidence="2 3">
    <name type="scientific">Ampelomyces quisqualis</name>
    <name type="common">Powdery mildew agent</name>
    <dbReference type="NCBI Taxonomy" id="50730"/>
    <lineage>
        <taxon>Eukaryota</taxon>
        <taxon>Fungi</taxon>
        <taxon>Dikarya</taxon>
        <taxon>Ascomycota</taxon>
        <taxon>Pezizomycotina</taxon>
        <taxon>Dothideomycetes</taxon>
        <taxon>Pleosporomycetidae</taxon>
        <taxon>Pleosporales</taxon>
        <taxon>Pleosporineae</taxon>
        <taxon>Phaeosphaeriaceae</taxon>
        <taxon>Ampelomyces</taxon>
    </lineage>
</organism>
<proteinExistence type="predicted"/>
<evidence type="ECO:0000256" key="1">
    <source>
        <dbReference type="SAM" id="MobiDB-lite"/>
    </source>
</evidence>
<protein>
    <submittedName>
        <fullName evidence="2">Uncharacterized protein</fullName>
    </submittedName>
</protein>
<dbReference type="Proteomes" id="UP000800096">
    <property type="component" value="Unassembled WGS sequence"/>
</dbReference>
<dbReference type="EMBL" id="ML979134">
    <property type="protein sequence ID" value="KAF1918042.1"/>
    <property type="molecule type" value="Genomic_DNA"/>
</dbReference>
<accession>A0A6A5QRP0</accession>
<sequence length="209" mass="22916">MSSTTSEHFFLGLPDKRPSFQRDYTSSPPESHLCTPQTSHGFIPLGSASPTPASADDRTKPLSFDYFSISKKESIISPDAVVYEPHGFIPLCSVAPVAKADEAGDYFSGTITRETYDDQSSAKTTDELNIRAAKTSTKTSECESKFNTPTPRLCGLVDTSLIHPTGSPVHSRDILYCPEQMRKLVPTIRPQLRGGGVYDPFEKATKLEH</sequence>
<feature type="region of interest" description="Disordered" evidence="1">
    <location>
        <begin position="1"/>
        <end position="56"/>
    </location>
</feature>
<evidence type="ECO:0000313" key="2">
    <source>
        <dbReference type="EMBL" id="KAF1918042.1"/>
    </source>
</evidence>
<gene>
    <name evidence="2" type="ORF">BDU57DRAFT_537650</name>
</gene>
<reference evidence="2" key="1">
    <citation type="journal article" date="2020" name="Stud. Mycol.">
        <title>101 Dothideomycetes genomes: a test case for predicting lifestyles and emergence of pathogens.</title>
        <authorList>
            <person name="Haridas S."/>
            <person name="Albert R."/>
            <person name="Binder M."/>
            <person name="Bloem J."/>
            <person name="Labutti K."/>
            <person name="Salamov A."/>
            <person name="Andreopoulos B."/>
            <person name="Baker S."/>
            <person name="Barry K."/>
            <person name="Bills G."/>
            <person name="Bluhm B."/>
            <person name="Cannon C."/>
            <person name="Castanera R."/>
            <person name="Culley D."/>
            <person name="Daum C."/>
            <person name="Ezra D."/>
            <person name="Gonzalez J."/>
            <person name="Henrissat B."/>
            <person name="Kuo A."/>
            <person name="Liang C."/>
            <person name="Lipzen A."/>
            <person name="Lutzoni F."/>
            <person name="Magnuson J."/>
            <person name="Mondo S."/>
            <person name="Nolan M."/>
            <person name="Ohm R."/>
            <person name="Pangilinan J."/>
            <person name="Park H.-J."/>
            <person name="Ramirez L."/>
            <person name="Alfaro M."/>
            <person name="Sun H."/>
            <person name="Tritt A."/>
            <person name="Yoshinaga Y."/>
            <person name="Zwiers L.-H."/>
            <person name="Turgeon B."/>
            <person name="Goodwin S."/>
            <person name="Spatafora J."/>
            <person name="Crous P."/>
            <person name="Grigoriev I."/>
        </authorList>
    </citation>
    <scope>NUCLEOTIDE SEQUENCE</scope>
    <source>
        <strain evidence="2">HMLAC05119</strain>
    </source>
</reference>
<keyword evidence="3" id="KW-1185">Reference proteome</keyword>
<name>A0A6A5QRP0_AMPQU</name>
<evidence type="ECO:0000313" key="3">
    <source>
        <dbReference type="Proteomes" id="UP000800096"/>
    </source>
</evidence>
<dbReference type="AlphaFoldDB" id="A0A6A5QRP0"/>
<feature type="compositionally biased region" description="Polar residues" evidence="1">
    <location>
        <begin position="22"/>
        <end position="40"/>
    </location>
</feature>